<evidence type="ECO:0000256" key="1">
    <source>
        <dbReference type="PROSITE-ProRule" id="PRU00278"/>
    </source>
</evidence>
<comment type="caution">
    <text evidence="3">The sequence shown here is derived from an EMBL/GenBank/DDBJ whole genome shotgun (WGS) entry which is preliminary data.</text>
</comment>
<evidence type="ECO:0000313" key="3">
    <source>
        <dbReference type="EMBL" id="PZR05791.1"/>
    </source>
</evidence>
<feature type="domain" description="PpiC" evidence="2">
    <location>
        <begin position="113"/>
        <end position="215"/>
    </location>
</feature>
<dbReference type="Gene3D" id="3.10.50.40">
    <property type="match status" value="1"/>
</dbReference>
<gene>
    <name evidence="3" type="ORF">DI536_31565</name>
</gene>
<dbReference type="InterPro" id="IPR050245">
    <property type="entry name" value="PrsA_foldase"/>
</dbReference>
<dbReference type="SUPFAM" id="SSF109998">
    <property type="entry name" value="Triger factor/SurA peptide-binding domain-like"/>
    <property type="match status" value="1"/>
</dbReference>
<evidence type="ECO:0000313" key="4">
    <source>
        <dbReference type="Proteomes" id="UP000249061"/>
    </source>
</evidence>
<dbReference type="GO" id="GO:0003755">
    <property type="term" value="F:peptidyl-prolyl cis-trans isomerase activity"/>
    <property type="evidence" value="ECO:0007669"/>
    <property type="project" value="UniProtKB-KW"/>
</dbReference>
<dbReference type="InterPro" id="IPR027304">
    <property type="entry name" value="Trigger_fact/SurA_dom_sf"/>
</dbReference>
<dbReference type="PROSITE" id="PS50198">
    <property type="entry name" value="PPIC_PPIASE_2"/>
    <property type="match status" value="1"/>
</dbReference>
<evidence type="ECO:0000259" key="2">
    <source>
        <dbReference type="PROSITE" id="PS50198"/>
    </source>
</evidence>
<proteinExistence type="predicted"/>
<dbReference type="SUPFAM" id="SSF54534">
    <property type="entry name" value="FKBP-like"/>
    <property type="match status" value="1"/>
</dbReference>
<dbReference type="PANTHER" id="PTHR47245:SF2">
    <property type="entry name" value="PEPTIDYL-PROLYL CIS-TRANS ISOMERASE HP_0175-RELATED"/>
    <property type="match status" value="1"/>
</dbReference>
<dbReference type="EMBL" id="QFQP01000042">
    <property type="protein sequence ID" value="PZR05791.1"/>
    <property type="molecule type" value="Genomic_DNA"/>
</dbReference>
<accession>A0A2W5V6V8</accession>
<dbReference type="Proteomes" id="UP000249061">
    <property type="component" value="Unassembled WGS sequence"/>
</dbReference>
<dbReference type="PROSITE" id="PS01096">
    <property type="entry name" value="PPIC_PPIASE_1"/>
    <property type="match status" value="1"/>
</dbReference>
<dbReference type="InterPro" id="IPR000297">
    <property type="entry name" value="PPIase_PpiC"/>
</dbReference>
<dbReference type="InterPro" id="IPR023058">
    <property type="entry name" value="PPIase_PpiC_CS"/>
</dbReference>
<dbReference type="Pfam" id="PF00639">
    <property type="entry name" value="Rotamase"/>
    <property type="match status" value="1"/>
</dbReference>
<keyword evidence="1" id="KW-0413">Isomerase</keyword>
<dbReference type="InterPro" id="IPR046357">
    <property type="entry name" value="PPIase_dom_sf"/>
</dbReference>
<organism evidence="3 4">
    <name type="scientific">Archangium gephyra</name>
    <dbReference type="NCBI Taxonomy" id="48"/>
    <lineage>
        <taxon>Bacteria</taxon>
        <taxon>Pseudomonadati</taxon>
        <taxon>Myxococcota</taxon>
        <taxon>Myxococcia</taxon>
        <taxon>Myxococcales</taxon>
        <taxon>Cystobacterineae</taxon>
        <taxon>Archangiaceae</taxon>
        <taxon>Archangium</taxon>
    </lineage>
</organism>
<reference evidence="3 4" key="1">
    <citation type="submission" date="2017-08" db="EMBL/GenBank/DDBJ databases">
        <title>Infants hospitalized years apart are colonized by the same room-sourced microbial strains.</title>
        <authorList>
            <person name="Brooks B."/>
            <person name="Olm M.R."/>
            <person name="Firek B.A."/>
            <person name="Baker R."/>
            <person name="Thomas B.C."/>
            <person name="Morowitz M.J."/>
            <person name="Banfield J.F."/>
        </authorList>
    </citation>
    <scope>NUCLEOTIDE SEQUENCE [LARGE SCALE GENOMIC DNA]</scope>
    <source>
        <strain evidence="3">S2_003_000_R2_14</strain>
    </source>
</reference>
<dbReference type="AlphaFoldDB" id="A0A2W5V6V8"/>
<name>A0A2W5V6V8_9BACT</name>
<keyword evidence="1" id="KW-0697">Rotamase</keyword>
<dbReference type="PANTHER" id="PTHR47245">
    <property type="entry name" value="PEPTIDYLPROLYL ISOMERASE"/>
    <property type="match status" value="1"/>
</dbReference>
<sequence>MKYLAFLLPLLAACRPADVVAEVGGRNITIGDVELRQRERKLSAEEALDSLIADERLAATAEARELDERADVRARLKAAQRAVLSQALLDAEAGLPSDKELRAAYDTDTRLETKQVELAHIFIAIPTPVTTENTQLAQSKATAVWAKLLDGESFDELAKKFSEDPATRENGGALGVVREGRVETAIFEMAATLEPGAFSRPVQTPFGFHVLKALSRVTTVKPSFEEARGTLEARLRDEKLKSLVDGLEGSVQVKRVDGALEKLKAAPRKEER</sequence>
<protein>
    <recommendedName>
        <fullName evidence="2">PpiC domain-containing protein</fullName>
    </recommendedName>
</protein>